<dbReference type="InterPro" id="IPR036188">
    <property type="entry name" value="FAD/NAD-bd_sf"/>
</dbReference>
<dbReference type="AlphaFoldDB" id="A0A3N0EI54"/>
<proteinExistence type="predicted"/>
<comment type="caution">
    <text evidence="2">The sequence shown here is derived from an EMBL/GenBank/DDBJ whole genome shotgun (WGS) entry which is preliminary data.</text>
</comment>
<feature type="domain" description="Styrene monooxygenase StyA putative substrate binding" evidence="1">
    <location>
        <begin position="144"/>
        <end position="250"/>
    </location>
</feature>
<protein>
    <submittedName>
        <fullName evidence="2">FAD-binding oxidoreductase</fullName>
    </submittedName>
</protein>
<organism evidence="2 3">
    <name type="scientific">Halostreptopolyspora alba</name>
    <dbReference type="NCBI Taxonomy" id="2487137"/>
    <lineage>
        <taxon>Bacteria</taxon>
        <taxon>Bacillati</taxon>
        <taxon>Actinomycetota</taxon>
        <taxon>Actinomycetes</taxon>
        <taxon>Streptosporangiales</taxon>
        <taxon>Nocardiopsidaceae</taxon>
        <taxon>Halostreptopolyspora</taxon>
    </lineage>
</organism>
<dbReference type="Pfam" id="PF17885">
    <property type="entry name" value="Smoa_sbd"/>
    <property type="match status" value="1"/>
</dbReference>
<gene>
    <name evidence="2" type="ORF">EFW17_01225</name>
</gene>
<evidence type="ECO:0000259" key="1">
    <source>
        <dbReference type="Pfam" id="PF17885"/>
    </source>
</evidence>
<keyword evidence="3" id="KW-1185">Reference proteome</keyword>
<dbReference type="SUPFAM" id="SSF51905">
    <property type="entry name" value="FAD/NAD(P)-binding domain"/>
    <property type="match status" value="1"/>
</dbReference>
<reference evidence="2 3" key="1">
    <citation type="submission" date="2018-11" db="EMBL/GenBank/DDBJ databases">
        <title>The genome draft of YIM 96095.</title>
        <authorList>
            <person name="Tang S.-K."/>
            <person name="Chunyu W.-X."/>
            <person name="Feng Y.-Z."/>
        </authorList>
    </citation>
    <scope>NUCLEOTIDE SEQUENCE [LARGE SCALE GENOMIC DNA]</scope>
    <source>
        <strain evidence="2 3">YIM 96095</strain>
    </source>
</reference>
<name>A0A3N0EI54_9ACTN</name>
<accession>A0A3N0EI54</accession>
<sequence length="407" mass="45094">MRRVLIVGGGQSGLQLALSLLAHGYDVTLMTVHDPDELHEGRAVSPQLLYDDPRRGEREYGLNLWDDDAQSIHSMRISSSGEIPPFDWAGQLDAPAYSVDERVKMSTWLDLFEHKGGKVIIHGATSSDLDHLSRMFDLTIVAAGHSGLAEMFPVDTTRALARMAPVVTAAAYVEEVEGNPDRDRIGVDLAPGLGHMITWPTYSVNGPCRLVFLTGPADGALADWPRRITPREHLDRMLRLMREYLPHRYETYRGVQLADSQAVALDRANPLVREPMVRMPSGGIVMGMGDTTVVTSPALQQDGNNASKAAEIYLHEILEQGESPFDEEFVTRTFERYMAHAGHFAGEIARLLHYTPPHVIEMCVGADHNQALADRFVNGFNDPSDLATWFTDEETTRAMVNGELPAR</sequence>
<evidence type="ECO:0000313" key="3">
    <source>
        <dbReference type="Proteomes" id="UP000269198"/>
    </source>
</evidence>
<dbReference type="RefSeq" id="WP_148046269.1">
    <property type="nucleotide sequence ID" value="NZ_RJMB01000001.1"/>
</dbReference>
<dbReference type="EMBL" id="RJMB01000001">
    <property type="protein sequence ID" value="RNL87464.1"/>
    <property type="molecule type" value="Genomic_DNA"/>
</dbReference>
<evidence type="ECO:0000313" key="2">
    <source>
        <dbReference type="EMBL" id="RNL87464.1"/>
    </source>
</evidence>
<dbReference type="PRINTS" id="PR00420">
    <property type="entry name" value="RNGMNOXGNASE"/>
</dbReference>
<dbReference type="InterPro" id="IPR041654">
    <property type="entry name" value="StyA_sbd"/>
</dbReference>
<dbReference type="OrthoDB" id="3414915at2"/>
<dbReference type="Gene3D" id="3.50.50.60">
    <property type="entry name" value="FAD/NAD(P)-binding domain"/>
    <property type="match status" value="3"/>
</dbReference>
<dbReference type="Proteomes" id="UP000269198">
    <property type="component" value="Unassembled WGS sequence"/>
</dbReference>